<feature type="transmembrane region" description="Helical" evidence="1">
    <location>
        <begin position="25"/>
        <end position="48"/>
    </location>
</feature>
<evidence type="ECO:0000256" key="1">
    <source>
        <dbReference type="SAM" id="Phobius"/>
    </source>
</evidence>
<reference evidence="2" key="1">
    <citation type="journal article" date="2023" name="PLoS Negl. Trop. Dis.">
        <title>A genome sequence for Biomphalaria pfeifferi, the major vector snail for the human-infecting parasite Schistosoma mansoni.</title>
        <authorList>
            <person name="Bu L."/>
            <person name="Lu L."/>
            <person name="Laidemitt M.R."/>
            <person name="Zhang S.M."/>
            <person name="Mutuku M."/>
            <person name="Mkoji G."/>
            <person name="Steinauer M."/>
            <person name="Loker E.S."/>
        </authorList>
    </citation>
    <scope>NUCLEOTIDE SEQUENCE</scope>
    <source>
        <strain evidence="2">KasaAsao</strain>
    </source>
</reference>
<gene>
    <name evidence="2" type="ORF">Bpfe_028680</name>
</gene>
<dbReference type="EMBL" id="JASAOG010000257">
    <property type="protein sequence ID" value="KAK0041886.1"/>
    <property type="molecule type" value="Genomic_DNA"/>
</dbReference>
<comment type="caution">
    <text evidence="2">The sequence shown here is derived from an EMBL/GenBank/DDBJ whole genome shotgun (WGS) entry which is preliminary data.</text>
</comment>
<evidence type="ECO:0000313" key="3">
    <source>
        <dbReference type="Proteomes" id="UP001233172"/>
    </source>
</evidence>
<keyword evidence="1" id="KW-1133">Transmembrane helix</keyword>
<protein>
    <submittedName>
        <fullName evidence="2">Uncharacterized protein</fullName>
    </submittedName>
</protein>
<dbReference type="AlphaFoldDB" id="A0AAD8EWP4"/>
<keyword evidence="3" id="KW-1185">Reference proteome</keyword>
<dbReference type="Proteomes" id="UP001233172">
    <property type="component" value="Unassembled WGS sequence"/>
</dbReference>
<sequence length="84" mass="9290">MNASSVPWKIQLQDTVNLATQWPNILHVSLFVVILTFGLVTNIINTIIFSRLGIKTSSNLAFLALSTSALGWSIRFEETLRGLS</sequence>
<reference evidence="2" key="2">
    <citation type="submission" date="2023-04" db="EMBL/GenBank/DDBJ databases">
        <authorList>
            <person name="Bu L."/>
            <person name="Lu L."/>
            <person name="Laidemitt M.R."/>
            <person name="Zhang S.M."/>
            <person name="Mutuku M."/>
            <person name="Mkoji G."/>
            <person name="Steinauer M."/>
            <person name="Loker E.S."/>
        </authorList>
    </citation>
    <scope>NUCLEOTIDE SEQUENCE</scope>
    <source>
        <strain evidence="2">KasaAsao</strain>
        <tissue evidence="2">Whole Snail</tissue>
    </source>
</reference>
<name>A0AAD8EWP4_BIOPF</name>
<proteinExistence type="predicted"/>
<keyword evidence="1" id="KW-0472">Membrane</keyword>
<keyword evidence="1" id="KW-0812">Transmembrane</keyword>
<accession>A0AAD8EWP4</accession>
<organism evidence="2 3">
    <name type="scientific">Biomphalaria pfeifferi</name>
    <name type="common">Bloodfluke planorb</name>
    <name type="synonym">Freshwater snail</name>
    <dbReference type="NCBI Taxonomy" id="112525"/>
    <lineage>
        <taxon>Eukaryota</taxon>
        <taxon>Metazoa</taxon>
        <taxon>Spiralia</taxon>
        <taxon>Lophotrochozoa</taxon>
        <taxon>Mollusca</taxon>
        <taxon>Gastropoda</taxon>
        <taxon>Heterobranchia</taxon>
        <taxon>Euthyneura</taxon>
        <taxon>Panpulmonata</taxon>
        <taxon>Hygrophila</taxon>
        <taxon>Lymnaeoidea</taxon>
        <taxon>Planorbidae</taxon>
        <taxon>Biomphalaria</taxon>
    </lineage>
</organism>
<evidence type="ECO:0000313" key="2">
    <source>
        <dbReference type="EMBL" id="KAK0041886.1"/>
    </source>
</evidence>